<feature type="compositionally biased region" description="Low complexity" evidence="1">
    <location>
        <begin position="148"/>
        <end position="161"/>
    </location>
</feature>
<feature type="region of interest" description="Disordered" evidence="1">
    <location>
        <begin position="147"/>
        <end position="178"/>
    </location>
</feature>
<evidence type="ECO:0000256" key="1">
    <source>
        <dbReference type="SAM" id="MobiDB-lite"/>
    </source>
</evidence>
<reference evidence="3" key="1">
    <citation type="submission" date="2015-12" db="EMBL/GenBank/DDBJ databases">
        <title>Update maize B73 reference genome by single molecule sequencing technologies.</title>
        <authorList>
            <consortium name="Maize Genome Sequencing Project"/>
            <person name="Ware D."/>
        </authorList>
    </citation>
    <scope>NUCLEOTIDE SEQUENCE [LARGE SCALE GENOMIC DNA]</scope>
    <source>
        <strain evidence="3">cv. B73</strain>
    </source>
</reference>
<evidence type="ECO:0000313" key="3">
    <source>
        <dbReference type="Proteomes" id="UP000007305"/>
    </source>
</evidence>
<proteinExistence type="predicted"/>
<accession>A0A804MSD2</accession>
<protein>
    <submittedName>
        <fullName evidence="2">Uncharacterized protein</fullName>
    </submittedName>
</protein>
<dbReference type="InParanoid" id="A0A804MSD2"/>
<feature type="region of interest" description="Disordered" evidence="1">
    <location>
        <begin position="275"/>
        <end position="313"/>
    </location>
</feature>
<name>A0A804MSD2_MAIZE</name>
<sequence length="313" mass="32044">MEATFPSSSHSIFAVHVNTPYDSGREDWLATTSATSPLILLDVAATASSHGHSGCPTISLYASFTSRTRLLASETTAGSASTSSSASTRTAVFETAAAQVASARWMHPTWMAEHTGRTARGEMTLGSSSFRSRSRSTGTCLPSAATFARSSAAPAPAGGSDADARGRPALPGTAADARGPVHRRGGYGVVALFRLAGGCKPDSGDGATTAGPGRPRFRARHGLPCRWHSTRFAATTPSAASVGLGAMGRNRARISLALTVASAGCTMAMARRSGSRAEARGAGQSQVSVLDHSGAETRRRRRWGPGRGAGGAA</sequence>
<keyword evidence="3" id="KW-1185">Reference proteome</keyword>
<dbReference type="Gramene" id="Zm00001eb108010_T001">
    <property type="protein sequence ID" value="Zm00001eb108010_P001"/>
    <property type="gene ID" value="Zm00001eb108010"/>
</dbReference>
<dbReference type="EnsemblPlants" id="Zm00001eb108010_T001">
    <property type="protein sequence ID" value="Zm00001eb108010_P001"/>
    <property type="gene ID" value="Zm00001eb108010"/>
</dbReference>
<dbReference type="AlphaFoldDB" id="A0A804MSD2"/>
<evidence type="ECO:0000313" key="2">
    <source>
        <dbReference type="EnsemblPlants" id="Zm00001eb108010_P001"/>
    </source>
</evidence>
<reference evidence="2" key="2">
    <citation type="submission" date="2019-07" db="EMBL/GenBank/DDBJ databases">
        <authorList>
            <person name="Seetharam A."/>
            <person name="Woodhouse M."/>
            <person name="Cannon E."/>
        </authorList>
    </citation>
    <scope>NUCLEOTIDE SEQUENCE [LARGE SCALE GENOMIC DNA]</scope>
    <source>
        <strain evidence="2">cv. B73</strain>
    </source>
</reference>
<dbReference type="Proteomes" id="UP000007305">
    <property type="component" value="Chromosome 2"/>
</dbReference>
<reference evidence="2" key="3">
    <citation type="submission" date="2021-05" db="UniProtKB">
        <authorList>
            <consortium name="EnsemblPlants"/>
        </authorList>
    </citation>
    <scope>IDENTIFICATION</scope>
    <source>
        <strain evidence="2">cv. B73</strain>
    </source>
</reference>
<organism evidence="2 3">
    <name type="scientific">Zea mays</name>
    <name type="common">Maize</name>
    <dbReference type="NCBI Taxonomy" id="4577"/>
    <lineage>
        <taxon>Eukaryota</taxon>
        <taxon>Viridiplantae</taxon>
        <taxon>Streptophyta</taxon>
        <taxon>Embryophyta</taxon>
        <taxon>Tracheophyta</taxon>
        <taxon>Spermatophyta</taxon>
        <taxon>Magnoliopsida</taxon>
        <taxon>Liliopsida</taxon>
        <taxon>Poales</taxon>
        <taxon>Poaceae</taxon>
        <taxon>PACMAD clade</taxon>
        <taxon>Panicoideae</taxon>
        <taxon>Andropogonodae</taxon>
        <taxon>Andropogoneae</taxon>
        <taxon>Tripsacinae</taxon>
        <taxon>Zea</taxon>
    </lineage>
</organism>